<dbReference type="GO" id="GO:0000978">
    <property type="term" value="F:RNA polymerase II cis-regulatory region sequence-specific DNA binding"/>
    <property type="evidence" value="ECO:0007669"/>
    <property type="project" value="TreeGrafter"/>
</dbReference>
<keyword evidence="5 6" id="KW-0539">Nucleus</keyword>
<dbReference type="PANTHER" id="PTHR10270">
    <property type="entry name" value="SOX TRANSCRIPTION FACTOR"/>
    <property type="match status" value="1"/>
</dbReference>
<dbReference type="GO" id="GO:0001228">
    <property type="term" value="F:DNA-binding transcription activator activity, RNA polymerase II-specific"/>
    <property type="evidence" value="ECO:0007669"/>
    <property type="project" value="TreeGrafter"/>
</dbReference>
<dbReference type="Pfam" id="PF12336">
    <property type="entry name" value="SOXp"/>
    <property type="match status" value="1"/>
</dbReference>
<reference evidence="8" key="1">
    <citation type="submission" date="2014-12" db="EMBL/GenBank/DDBJ databases">
        <title>Insight into the proteome of Arion vulgaris.</title>
        <authorList>
            <person name="Aradska J."/>
            <person name="Bulat T."/>
            <person name="Smidak R."/>
            <person name="Sarate P."/>
            <person name="Gangsoo J."/>
            <person name="Sialana F."/>
            <person name="Bilban M."/>
            <person name="Lubec G."/>
        </authorList>
    </citation>
    <scope>NUCLEOTIDE SEQUENCE</scope>
    <source>
        <tissue evidence="8">Skin</tissue>
    </source>
</reference>
<evidence type="ECO:0000256" key="4">
    <source>
        <dbReference type="ARBA" id="ARBA00023163"/>
    </source>
</evidence>
<dbReference type="FunFam" id="1.10.30.10:FF:000002">
    <property type="entry name" value="transcription factor Sox-2"/>
    <property type="match status" value="1"/>
</dbReference>
<dbReference type="PANTHER" id="PTHR10270:SF324">
    <property type="entry name" value="SOX DOMAIN-CONTAINING PROTEIN DICHAETE-RELATED"/>
    <property type="match status" value="1"/>
</dbReference>
<dbReference type="EMBL" id="HACG01036559">
    <property type="protein sequence ID" value="CEK83424.1"/>
    <property type="molecule type" value="Transcribed_RNA"/>
</dbReference>
<dbReference type="CDD" id="cd01388">
    <property type="entry name" value="HMG-box_SoxB"/>
    <property type="match status" value="1"/>
</dbReference>
<protein>
    <recommendedName>
        <fullName evidence="7">HMG box domain-containing protein</fullName>
    </recommendedName>
</protein>
<evidence type="ECO:0000256" key="6">
    <source>
        <dbReference type="PROSITE-ProRule" id="PRU00267"/>
    </source>
</evidence>
<evidence type="ECO:0000313" key="9">
    <source>
        <dbReference type="EMBL" id="CEK83424.1"/>
    </source>
</evidence>
<gene>
    <name evidence="8" type="primary">ORF136912</name>
    <name evidence="9" type="synonym">ORF136937</name>
</gene>
<dbReference type="Gene3D" id="1.10.30.10">
    <property type="entry name" value="High mobility group box domain"/>
    <property type="match status" value="1"/>
</dbReference>
<dbReference type="AlphaFoldDB" id="A0A0B7ATV5"/>
<organism evidence="8">
    <name type="scientific">Arion vulgaris</name>
    <dbReference type="NCBI Taxonomy" id="1028688"/>
    <lineage>
        <taxon>Eukaryota</taxon>
        <taxon>Metazoa</taxon>
        <taxon>Spiralia</taxon>
        <taxon>Lophotrochozoa</taxon>
        <taxon>Mollusca</taxon>
        <taxon>Gastropoda</taxon>
        <taxon>Heterobranchia</taxon>
        <taxon>Euthyneura</taxon>
        <taxon>Panpulmonata</taxon>
        <taxon>Eupulmonata</taxon>
        <taxon>Stylommatophora</taxon>
        <taxon>Helicina</taxon>
        <taxon>Arionoidea</taxon>
        <taxon>Arionidae</taxon>
        <taxon>Arion</taxon>
    </lineage>
</organism>
<dbReference type="GO" id="GO:0030154">
    <property type="term" value="P:cell differentiation"/>
    <property type="evidence" value="ECO:0007669"/>
    <property type="project" value="TreeGrafter"/>
</dbReference>
<name>A0A0B7ATV5_9EUPU</name>
<sequence length="308" mass="34869">MDFRQDVTEDVIKSGENGFIQHSLSNQSLSASLPLTNKEIFPCNDSGRSLSPSSTNEIPSNIMDHVKRPMNAFMVWSRGQRRKMAQENPKMHNSEISKRLGAEWKLLPEEGKTPFIDEAKRLRVVHMKEHPDYKYRPRRKPKSLLKTDRYAFPRHPMIHGTANTAIDPMSRTVAPIATSHHYQLEPFPPSASSSFGGKAPSNYISSNSISGRYPHLDSQTAAGVKMEALSSLNSLQALRFSEGFTHPFSPYFIGRDHPWMSSFPRTFPEQYLAPFISPAYMSTSPDIHRSLTFLMAKPEDPTCYPNIL</sequence>
<dbReference type="PROSITE" id="PS50118">
    <property type="entry name" value="HMG_BOX_2"/>
    <property type="match status" value="1"/>
</dbReference>
<dbReference type="InterPro" id="IPR050140">
    <property type="entry name" value="SRY-related_HMG-box_TF-like"/>
</dbReference>
<dbReference type="InterPro" id="IPR022097">
    <property type="entry name" value="SOX_fam"/>
</dbReference>
<dbReference type="SMART" id="SM00398">
    <property type="entry name" value="HMG"/>
    <property type="match status" value="1"/>
</dbReference>
<comment type="subcellular location">
    <subcellularLocation>
        <location evidence="1">Nucleus</location>
    </subcellularLocation>
</comment>
<accession>A0A0B7ATV5</accession>
<evidence type="ECO:0000256" key="3">
    <source>
        <dbReference type="ARBA" id="ARBA00023125"/>
    </source>
</evidence>
<dbReference type="SUPFAM" id="SSF47095">
    <property type="entry name" value="HMG-box"/>
    <property type="match status" value="1"/>
</dbReference>
<dbReference type="InterPro" id="IPR009071">
    <property type="entry name" value="HMG_box_dom"/>
</dbReference>
<evidence type="ECO:0000256" key="5">
    <source>
        <dbReference type="ARBA" id="ARBA00023242"/>
    </source>
</evidence>
<keyword evidence="4" id="KW-0804">Transcription</keyword>
<keyword evidence="2" id="KW-0805">Transcription regulation</keyword>
<evidence type="ECO:0000259" key="7">
    <source>
        <dbReference type="PROSITE" id="PS50118"/>
    </source>
</evidence>
<feature type="DNA-binding region" description="HMG box" evidence="6">
    <location>
        <begin position="66"/>
        <end position="134"/>
    </location>
</feature>
<keyword evidence="3 6" id="KW-0238">DNA-binding</keyword>
<dbReference type="EMBL" id="HACG01036556">
    <property type="protein sequence ID" value="CEK83421.1"/>
    <property type="molecule type" value="Transcribed_RNA"/>
</dbReference>
<proteinExistence type="predicted"/>
<dbReference type="Pfam" id="PF00505">
    <property type="entry name" value="HMG_box"/>
    <property type="match status" value="1"/>
</dbReference>
<feature type="domain" description="HMG box" evidence="7">
    <location>
        <begin position="66"/>
        <end position="134"/>
    </location>
</feature>
<evidence type="ECO:0000313" key="8">
    <source>
        <dbReference type="EMBL" id="CEK83421.1"/>
    </source>
</evidence>
<evidence type="ECO:0000256" key="2">
    <source>
        <dbReference type="ARBA" id="ARBA00023015"/>
    </source>
</evidence>
<evidence type="ECO:0000256" key="1">
    <source>
        <dbReference type="ARBA" id="ARBA00004123"/>
    </source>
</evidence>
<dbReference type="GO" id="GO:0005634">
    <property type="term" value="C:nucleus"/>
    <property type="evidence" value="ECO:0007669"/>
    <property type="project" value="UniProtKB-SubCell"/>
</dbReference>
<dbReference type="InterPro" id="IPR036910">
    <property type="entry name" value="HMG_box_dom_sf"/>
</dbReference>